<protein>
    <submittedName>
        <fullName evidence="2">Uncharacterized protein</fullName>
    </submittedName>
</protein>
<proteinExistence type="predicted"/>
<dbReference type="EMBL" id="JACAZH010000140">
    <property type="protein sequence ID" value="KAF7324216.1"/>
    <property type="molecule type" value="Genomic_DNA"/>
</dbReference>
<evidence type="ECO:0000313" key="2">
    <source>
        <dbReference type="EMBL" id="KAF7324216.1"/>
    </source>
</evidence>
<evidence type="ECO:0000256" key="1">
    <source>
        <dbReference type="SAM" id="MobiDB-lite"/>
    </source>
</evidence>
<name>A0A8H6TVT2_9AGAR</name>
<keyword evidence="3" id="KW-1185">Reference proteome</keyword>
<feature type="region of interest" description="Disordered" evidence="1">
    <location>
        <begin position="788"/>
        <end position="813"/>
    </location>
</feature>
<dbReference type="Proteomes" id="UP000623467">
    <property type="component" value="Unassembled WGS sequence"/>
</dbReference>
<gene>
    <name evidence="2" type="ORF">MSAN_02534100</name>
</gene>
<sequence length="1054" mass="118699">MFDQEFKELSEEQKDMVVDTQRHEWKWIKDDAKQRVFSTACKKQVLAPGAEGRILPCSECSSVLQDSRFKRAIRRPVPESENFIFVNEVYRNEAAAHVYARIIGIQDIMETADAKNTPCIKFAQATLQGKFKDFKVFSGLIEAMLDKVDRIERGVGMQNFKFPPSWDELTHIINIHSPRAAKYLREHLPVRSQRSFREKESREPRFPMVIEDERTFTLVQNELNALKYDGPLGLSCDDTKLFAGLRLYTDKSKGDFLVGGVEGPIRVANPDAMKRLFGGPHHREGNEAIPIRDNMTAEELLHPLEQILYGLLDRNICVVSYACDGTETERLLQRKLVAKADNVIRHKIPNPTPGAPEFEVVIPFFRGYPVVMIQDSKHALKTFRNNLFTGAKYFVLGNFTAIFRRIYEIAFASDGPLYHRDVVRLDRQDDTSASRLFSAAVLEYLSEKHPDYIGEIVYLFIFGELVDAYQSREIPHTERIKLALRARYFIDAWAKFLEISGYKQQYFLSREAVDIAKFLVDGIISLIFVYRDHVPGTIPLLPWKIVKDFTFLDLIFMIPKIRITMRAAVLSGKCSNGKEAANGYSHTYFDAVGANLAKLAVYPSDDELKQASEDAAAECDSIVALLGITPGQLYEHEHAKLPSVRAWFSEDANKELDDVDDPFEPLEEFDDDESSICEAEELQALINAEESLDAPIRSRDTDDTLMALTCANIALSVDEHMRIKEFEQADEELGAEILRGEQITLNDTFTSIAAALPTLQLPSEPSKPSANMAFDTLDFKALVHQRKLHQTRQAANSARVKNSKPNEDAPLDAEVESTRRQILRRYHELLKEDQSKAVGTAVERQARWSTDPKPTAGNAANAAAAAAAVATKAATRRTKLFKDAKLAPPLLKAVTNAGLTNFKPLLIGSFGIIWTELGLRVARGGYSMLSIRRVEERMASTGAVTEHVNISALSHIDVQVYELAHARNFRAFPQATSLLQTYQFRQLPPFTFLCRLTGTPIVTPMGIELTPEDANLFKDLNSARACLDEAVKMSRSRKKAKELDAEEEDTTVGF</sequence>
<evidence type="ECO:0000313" key="3">
    <source>
        <dbReference type="Proteomes" id="UP000623467"/>
    </source>
</evidence>
<dbReference type="OrthoDB" id="73076at2759"/>
<comment type="caution">
    <text evidence="2">The sequence shown here is derived from an EMBL/GenBank/DDBJ whole genome shotgun (WGS) entry which is preliminary data.</text>
</comment>
<organism evidence="2 3">
    <name type="scientific">Mycena sanguinolenta</name>
    <dbReference type="NCBI Taxonomy" id="230812"/>
    <lineage>
        <taxon>Eukaryota</taxon>
        <taxon>Fungi</taxon>
        <taxon>Dikarya</taxon>
        <taxon>Basidiomycota</taxon>
        <taxon>Agaricomycotina</taxon>
        <taxon>Agaricomycetes</taxon>
        <taxon>Agaricomycetidae</taxon>
        <taxon>Agaricales</taxon>
        <taxon>Marasmiineae</taxon>
        <taxon>Mycenaceae</taxon>
        <taxon>Mycena</taxon>
    </lineage>
</organism>
<dbReference type="AlphaFoldDB" id="A0A8H6TVT2"/>
<feature type="compositionally biased region" description="Polar residues" evidence="1">
    <location>
        <begin position="791"/>
        <end position="800"/>
    </location>
</feature>
<accession>A0A8H6TVT2</accession>
<reference evidence="2" key="1">
    <citation type="submission" date="2020-05" db="EMBL/GenBank/DDBJ databases">
        <title>Mycena genomes resolve the evolution of fungal bioluminescence.</title>
        <authorList>
            <person name="Tsai I.J."/>
        </authorList>
    </citation>
    <scope>NUCLEOTIDE SEQUENCE</scope>
    <source>
        <strain evidence="2">160909Yilan</strain>
    </source>
</reference>